<gene>
    <name evidence="1" type="ORF">PCAR00345_LOCUS41191</name>
</gene>
<name>A0A7S4C6I6_CHRCT</name>
<reference evidence="1" key="1">
    <citation type="submission" date="2021-01" db="EMBL/GenBank/DDBJ databases">
        <authorList>
            <person name="Corre E."/>
            <person name="Pelletier E."/>
            <person name="Niang G."/>
            <person name="Scheremetjew M."/>
            <person name="Finn R."/>
            <person name="Kale V."/>
            <person name="Holt S."/>
            <person name="Cochrane G."/>
            <person name="Meng A."/>
            <person name="Brown T."/>
            <person name="Cohen L."/>
        </authorList>
    </citation>
    <scope>NUCLEOTIDE SEQUENCE</scope>
    <source>
        <strain evidence="1">CCMP645</strain>
    </source>
</reference>
<accession>A0A7S4C6I6</accession>
<dbReference type="AlphaFoldDB" id="A0A7S4C6I6"/>
<protein>
    <submittedName>
        <fullName evidence="1">Uncharacterized protein</fullName>
    </submittedName>
</protein>
<evidence type="ECO:0000313" key="1">
    <source>
        <dbReference type="EMBL" id="CAE0788482.1"/>
    </source>
</evidence>
<organism evidence="1">
    <name type="scientific">Chrysotila carterae</name>
    <name type="common">Marine alga</name>
    <name type="synonym">Syracosphaera carterae</name>
    <dbReference type="NCBI Taxonomy" id="13221"/>
    <lineage>
        <taxon>Eukaryota</taxon>
        <taxon>Haptista</taxon>
        <taxon>Haptophyta</taxon>
        <taxon>Prymnesiophyceae</taxon>
        <taxon>Isochrysidales</taxon>
        <taxon>Isochrysidaceae</taxon>
        <taxon>Chrysotila</taxon>
    </lineage>
</organism>
<sequence>MLITRRQERSPGAFILVTSLIAASTLLLHPFSSHISLASFPVLLLGARNDQDLQAGTHVHPFSESARFERWSHFKDVGLRAVISDALGQAAIADGTCRLLRTPFSDFAFWRHPARVRAVLTALAGAPATASPSAFTLYLARALHSPCYAPDTSITAGHLNDTFKADLSESSKDSPFTMSPTQPSVGPAFSTEGTAAALYNWHRALCAPAADPSWHGTFDPAYQPQQQALTAGYMCIATYDVHGRQLSGTAVTAFSSSERAAADAAHAICAQVPWGLVDFRNAENAAALAALTAPLLRTPCGNQGGKEPSAAKSS</sequence>
<dbReference type="EMBL" id="HBIZ01067332">
    <property type="protein sequence ID" value="CAE0788482.1"/>
    <property type="molecule type" value="Transcribed_RNA"/>
</dbReference>
<proteinExistence type="predicted"/>